<reference evidence="1 2" key="1">
    <citation type="journal article" date="2017" name="Environ. Microbiol.">
        <title>Genomic and physiological analyses of 'Reinekea forsetii' reveal a versatile opportunistic lifestyle during spring algae blooms.</title>
        <authorList>
            <person name="Avci B."/>
            <person name="Hahnke R.L."/>
            <person name="Chafee M."/>
            <person name="Fischer T."/>
            <person name="Gruber-Vodicka H."/>
            <person name="Tegetmeyer H.E."/>
            <person name="Harder J."/>
            <person name="Fuchs B.M."/>
            <person name="Amann R.I."/>
            <person name="Teeling H."/>
        </authorList>
    </citation>
    <scope>NUCLEOTIDE SEQUENCE [LARGE SCALE GENOMIC DNA]</scope>
    <source>
        <strain evidence="1 2">Hel1_31_D35</strain>
    </source>
</reference>
<dbReference type="Gene3D" id="2.40.50.870">
    <property type="entry name" value="Protein of unknown function (DUF3299)"/>
    <property type="match status" value="1"/>
</dbReference>
<dbReference type="RefSeq" id="WP_100256834.1">
    <property type="nucleotide sequence ID" value="NZ_CP011797.1"/>
</dbReference>
<dbReference type="OrthoDB" id="9784998at2"/>
<accession>A0A2K8KNY6</accession>
<dbReference type="KEGG" id="rfo:REIFOR_01349"/>
<name>A0A2K8KNY6_9GAMM</name>
<protein>
    <recommendedName>
        <fullName evidence="3">Lipoprotein</fullName>
    </recommendedName>
</protein>
<dbReference type="Pfam" id="PF11736">
    <property type="entry name" value="DUF3299"/>
    <property type="match status" value="1"/>
</dbReference>
<dbReference type="Proteomes" id="UP000229757">
    <property type="component" value="Chromosome"/>
</dbReference>
<gene>
    <name evidence="1" type="ORF">REIFOR_01349</name>
</gene>
<organism evidence="1 2">
    <name type="scientific">Reinekea forsetii</name>
    <dbReference type="NCBI Taxonomy" id="1336806"/>
    <lineage>
        <taxon>Bacteria</taxon>
        <taxon>Pseudomonadati</taxon>
        <taxon>Pseudomonadota</taxon>
        <taxon>Gammaproteobacteria</taxon>
        <taxon>Oceanospirillales</taxon>
        <taxon>Saccharospirillaceae</taxon>
        <taxon>Reinekea</taxon>
    </lineage>
</organism>
<dbReference type="EMBL" id="CP011797">
    <property type="protein sequence ID" value="ATX76495.1"/>
    <property type="molecule type" value="Genomic_DNA"/>
</dbReference>
<dbReference type="AlphaFoldDB" id="A0A2K8KNY6"/>
<evidence type="ECO:0008006" key="3">
    <source>
        <dbReference type="Google" id="ProtNLM"/>
    </source>
</evidence>
<dbReference type="InterPro" id="IPR021727">
    <property type="entry name" value="DUF3299"/>
</dbReference>
<keyword evidence="2" id="KW-1185">Reference proteome</keyword>
<evidence type="ECO:0000313" key="1">
    <source>
        <dbReference type="EMBL" id="ATX76495.1"/>
    </source>
</evidence>
<evidence type="ECO:0000313" key="2">
    <source>
        <dbReference type="Proteomes" id="UP000229757"/>
    </source>
</evidence>
<proteinExistence type="predicted"/>
<sequence>MFKKLHKLSVVTLCLLAITALTIGVAVAKQQDYIPVSWEQLIPADYDLEALQNNLIEQYDSEILQSGGAEADALYAQLQFLQDNAPVTKEYNETRIKIPGFVVPLEFDGDKITHFLLVPYYGACIHSPPPPPNQIVYVILQEGVQIDDIYYPVYVNGLMRVERMDSELGAAGYTLYGDSVEPYI</sequence>